<sequence length="351" mass="40392">MRTEEQVLIAMFEALIPWYEAHKRELPWRQDKEPYHVWLSEIMLQQTRVEAVKEYYRRFLTALPTIADLAEAPEEQILKLWEGLGYYNRVRNLQKAAQTICAEYTGVFPSEYAQIRSLSGIGDYTAGAIASICFDAPTPAVDGNVLRVYSRLLADDANIDLQTTKKRITRKLQETYPQKNPGIATQALMELGATVCVPNGAPRCDVCPVAEICQARKQDTWRNLPVRSEKKKRKIVDKTVFILLTEDTVALHKRSTSGLLAGMWEFPNVDAKLDKQAAVTQVTGWQAEPLDLLMQTSYTHIFSHVEWHMTAYYIRCRKTNKKWKWVTKESLDETYALPSAFRPFREQIENL</sequence>
<evidence type="ECO:0000256" key="12">
    <source>
        <dbReference type="ARBA" id="ARBA00023204"/>
    </source>
</evidence>
<dbReference type="GO" id="GO:0035485">
    <property type="term" value="F:adenine/guanine mispair binding"/>
    <property type="evidence" value="ECO:0007669"/>
    <property type="project" value="TreeGrafter"/>
</dbReference>
<comment type="catalytic activity">
    <reaction evidence="1 14">
        <text>Hydrolyzes free adenine bases from 7,8-dihydro-8-oxoguanine:adenine mismatched double-stranded DNA, leaving an apurinic site.</text>
        <dbReference type="EC" id="3.2.2.31"/>
    </reaction>
</comment>
<evidence type="ECO:0000256" key="9">
    <source>
        <dbReference type="ARBA" id="ARBA00022801"/>
    </source>
</evidence>
<dbReference type="InterPro" id="IPR023170">
    <property type="entry name" value="HhH_base_excis_C"/>
</dbReference>
<dbReference type="EMBL" id="CP060632">
    <property type="protein sequence ID" value="QNL99092.1"/>
    <property type="molecule type" value="Genomic_DNA"/>
</dbReference>
<dbReference type="SUPFAM" id="SSF48150">
    <property type="entry name" value="DNA-glycosylase"/>
    <property type="match status" value="1"/>
</dbReference>
<dbReference type="PANTHER" id="PTHR42944:SF1">
    <property type="entry name" value="ADENINE DNA GLYCOSYLASE"/>
    <property type="match status" value="1"/>
</dbReference>
<dbReference type="InterPro" id="IPR044298">
    <property type="entry name" value="MIG/MutY"/>
</dbReference>
<dbReference type="PANTHER" id="PTHR42944">
    <property type="entry name" value="ADENINE DNA GLYCOSYLASE"/>
    <property type="match status" value="1"/>
</dbReference>
<dbReference type="CDD" id="cd03431">
    <property type="entry name" value="NUDIX_DNA_Glycosylase_C-MutY"/>
    <property type="match status" value="1"/>
</dbReference>
<keyword evidence="7" id="KW-0479">Metal-binding</keyword>
<feature type="domain" description="HhH-GPD" evidence="15">
    <location>
        <begin position="43"/>
        <end position="194"/>
    </location>
</feature>
<dbReference type="NCBIfam" id="TIGR01084">
    <property type="entry name" value="mutY"/>
    <property type="match status" value="1"/>
</dbReference>
<name>A0A7G9FKL1_9FIRM</name>
<keyword evidence="10 14" id="KW-0408">Iron</keyword>
<dbReference type="AlphaFoldDB" id="A0A7G9FKL1"/>
<reference evidence="16 17" key="1">
    <citation type="submission" date="2020-08" db="EMBL/GenBank/DDBJ databases">
        <authorList>
            <person name="Liu C."/>
            <person name="Sun Q."/>
        </authorList>
    </citation>
    <scope>NUCLEOTIDE SEQUENCE [LARGE SCALE GENOMIC DNA]</scope>
    <source>
        <strain evidence="16 17">NSJ-4</strain>
    </source>
</reference>
<evidence type="ECO:0000256" key="5">
    <source>
        <dbReference type="ARBA" id="ARBA00022023"/>
    </source>
</evidence>
<keyword evidence="6" id="KW-0004">4Fe-4S</keyword>
<evidence type="ECO:0000256" key="3">
    <source>
        <dbReference type="ARBA" id="ARBA00008343"/>
    </source>
</evidence>
<dbReference type="EC" id="3.2.2.31" evidence="4 14"/>
<gene>
    <name evidence="16" type="primary">mutY</name>
    <name evidence="16" type="ORF">H9Q76_10135</name>
</gene>
<keyword evidence="13 14" id="KW-0326">Glycosidase</keyword>
<keyword evidence="17" id="KW-1185">Reference proteome</keyword>
<dbReference type="GO" id="GO:0046872">
    <property type="term" value="F:metal ion binding"/>
    <property type="evidence" value="ECO:0007669"/>
    <property type="project" value="UniProtKB-UniRule"/>
</dbReference>
<evidence type="ECO:0000256" key="10">
    <source>
        <dbReference type="ARBA" id="ARBA00023004"/>
    </source>
</evidence>
<keyword evidence="12" id="KW-0234">DNA repair</keyword>
<dbReference type="CDD" id="cd00056">
    <property type="entry name" value="ENDO3c"/>
    <property type="match status" value="1"/>
</dbReference>
<dbReference type="Pfam" id="PF14815">
    <property type="entry name" value="NUDIX_4"/>
    <property type="match status" value="1"/>
</dbReference>
<dbReference type="InterPro" id="IPR029119">
    <property type="entry name" value="MutY_C"/>
</dbReference>
<evidence type="ECO:0000256" key="11">
    <source>
        <dbReference type="ARBA" id="ARBA00023014"/>
    </source>
</evidence>
<dbReference type="Gene3D" id="3.90.79.10">
    <property type="entry name" value="Nucleoside Triphosphate Pyrophosphohydrolase"/>
    <property type="match status" value="1"/>
</dbReference>
<dbReference type="InterPro" id="IPR003265">
    <property type="entry name" value="HhH-GPD_domain"/>
</dbReference>
<keyword evidence="9" id="KW-0378">Hydrolase</keyword>
<dbReference type="Proteomes" id="UP000515819">
    <property type="component" value="Chromosome"/>
</dbReference>
<evidence type="ECO:0000256" key="7">
    <source>
        <dbReference type="ARBA" id="ARBA00022723"/>
    </source>
</evidence>
<dbReference type="GO" id="GO:0034039">
    <property type="term" value="F:8-oxo-7,8-dihydroguanine DNA N-glycosylase activity"/>
    <property type="evidence" value="ECO:0007669"/>
    <property type="project" value="TreeGrafter"/>
</dbReference>
<accession>A0A7G9FKL1</accession>
<proteinExistence type="inferred from homology"/>
<evidence type="ECO:0000256" key="4">
    <source>
        <dbReference type="ARBA" id="ARBA00012045"/>
    </source>
</evidence>
<dbReference type="SMART" id="SM00478">
    <property type="entry name" value="ENDO3c"/>
    <property type="match status" value="1"/>
</dbReference>
<evidence type="ECO:0000256" key="1">
    <source>
        <dbReference type="ARBA" id="ARBA00000843"/>
    </source>
</evidence>
<evidence type="ECO:0000256" key="14">
    <source>
        <dbReference type="RuleBase" id="RU365096"/>
    </source>
</evidence>
<dbReference type="Gene3D" id="1.10.1670.10">
    <property type="entry name" value="Helix-hairpin-Helix base-excision DNA repair enzymes (C-terminal)"/>
    <property type="match status" value="1"/>
</dbReference>
<dbReference type="GO" id="GO:0006284">
    <property type="term" value="P:base-excision repair"/>
    <property type="evidence" value="ECO:0007669"/>
    <property type="project" value="UniProtKB-UniRule"/>
</dbReference>
<evidence type="ECO:0000256" key="13">
    <source>
        <dbReference type="ARBA" id="ARBA00023295"/>
    </source>
</evidence>
<dbReference type="Gene3D" id="1.10.340.30">
    <property type="entry name" value="Hypothetical protein, domain 2"/>
    <property type="match status" value="1"/>
</dbReference>
<dbReference type="GO" id="GO:0051539">
    <property type="term" value="F:4 iron, 4 sulfur cluster binding"/>
    <property type="evidence" value="ECO:0007669"/>
    <property type="project" value="UniProtKB-UniRule"/>
</dbReference>
<dbReference type="InterPro" id="IPR005760">
    <property type="entry name" value="A/G_AdeGlyc_MutY"/>
</dbReference>
<dbReference type="GO" id="GO:0000701">
    <property type="term" value="F:purine-specific mismatch base pair DNA N-glycosylase activity"/>
    <property type="evidence" value="ECO:0007669"/>
    <property type="project" value="UniProtKB-EC"/>
</dbReference>
<organism evidence="16 17">
    <name type="scientific">Wujia chipingensis</name>
    <dbReference type="NCBI Taxonomy" id="2763670"/>
    <lineage>
        <taxon>Bacteria</taxon>
        <taxon>Bacillati</taxon>
        <taxon>Bacillota</taxon>
        <taxon>Clostridia</taxon>
        <taxon>Lachnospirales</taxon>
        <taxon>Lachnospiraceae</taxon>
        <taxon>Wujia</taxon>
    </lineage>
</organism>
<dbReference type="GO" id="GO:0006298">
    <property type="term" value="P:mismatch repair"/>
    <property type="evidence" value="ECO:0007669"/>
    <property type="project" value="TreeGrafter"/>
</dbReference>
<evidence type="ECO:0000256" key="8">
    <source>
        <dbReference type="ARBA" id="ARBA00022763"/>
    </source>
</evidence>
<evidence type="ECO:0000256" key="2">
    <source>
        <dbReference type="ARBA" id="ARBA00002933"/>
    </source>
</evidence>
<dbReference type="KEGG" id="wcp:H9Q76_10135"/>
<dbReference type="InterPro" id="IPR011257">
    <property type="entry name" value="DNA_glycosylase"/>
</dbReference>
<dbReference type="RefSeq" id="WP_118734395.1">
    <property type="nucleotide sequence ID" value="NZ_CP060632.1"/>
</dbReference>
<comment type="function">
    <text evidence="2">Adenine glycosylase active on G-A mispairs. MutY also corrects error-prone DNA synthesis past GO lesions which are due to the oxidatively damaged form of guanine: 7,8-dihydro-8-oxoguanine (8-oxo-dGTP).</text>
</comment>
<keyword evidence="11" id="KW-0411">Iron-sulfur</keyword>
<comment type="similarity">
    <text evidence="3 14">Belongs to the Nth/MutY family.</text>
</comment>
<protein>
    <recommendedName>
        <fullName evidence="5 14">Adenine DNA glycosylase</fullName>
        <ecNumber evidence="4 14">3.2.2.31</ecNumber>
    </recommendedName>
</protein>
<evidence type="ECO:0000313" key="16">
    <source>
        <dbReference type="EMBL" id="QNL99092.1"/>
    </source>
</evidence>
<dbReference type="GO" id="GO:0032357">
    <property type="term" value="F:oxidized purine DNA binding"/>
    <property type="evidence" value="ECO:0007669"/>
    <property type="project" value="TreeGrafter"/>
</dbReference>
<evidence type="ECO:0000256" key="6">
    <source>
        <dbReference type="ARBA" id="ARBA00022485"/>
    </source>
</evidence>
<dbReference type="SUPFAM" id="SSF55811">
    <property type="entry name" value="Nudix"/>
    <property type="match status" value="1"/>
</dbReference>
<dbReference type="Pfam" id="PF00730">
    <property type="entry name" value="HhH-GPD"/>
    <property type="match status" value="1"/>
</dbReference>
<dbReference type="FunFam" id="1.10.340.30:FF:000002">
    <property type="entry name" value="Adenine DNA glycosylase"/>
    <property type="match status" value="1"/>
</dbReference>
<evidence type="ECO:0000313" key="17">
    <source>
        <dbReference type="Proteomes" id="UP000515819"/>
    </source>
</evidence>
<keyword evidence="8 14" id="KW-0227">DNA damage</keyword>
<dbReference type="InterPro" id="IPR015797">
    <property type="entry name" value="NUDIX_hydrolase-like_dom_sf"/>
</dbReference>
<comment type="cofactor">
    <cofactor evidence="14">
        <name>[4Fe-4S] cluster</name>
        <dbReference type="ChEBI" id="CHEBI:49883"/>
    </cofactor>
    <text evidence="14">Binds 1 [4Fe-4S] cluster.</text>
</comment>
<evidence type="ECO:0000259" key="15">
    <source>
        <dbReference type="SMART" id="SM00478"/>
    </source>
</evidence>